<feature type="transmembrane region" description="Helical" evidence="1">
    <location>
        <begin position="6"/>
        <end position="24"/>
    </location>
</feature>
<gene>
    <name evidence="3" type="ORF">METZ01_LOCUS24618</name>
</gene>
<dbReference type="Pfam" id="PF20349">
    <property type="entry name" value="DUF6644"/>
    <property type="match status" value="1"/>
</dbReference>
<keyword evidence="1" id="KW-0472">Membrane</keyword>
<evidence type="ECO:0000256" key="1">
    <source>
        <dbReference type="SAM" id="Phobius"/>
    </source>
</evidence>
<dbReference type="EMBL" id="UINC01001132">
    <property type="protein sequence ID" value="SUZ71764.1"/>
    <property type="molecule type" value="Genomic_DNA"/>
</dbReference>
<accession>A0A381PYM9</accession>
<dbReference type="AlphaFoldDB" id="A0A381PYM9"/>
<evidence type="ECO:0000313" key="3">
    <source>
        <dbReference type="EMBL" id="SUZ71764.1"/>
    </source>
</evidence>
<protein>
    <recommendedName>
        <fullName evidence="2">DUF6644 domain-containing protein</fullName>
    </recommendedName>
</protein>
<evidence type="ECO:0000259" key="2">
    <source>
        <dbReference type="Pfam" id="PF20349"/>
    </source>
</evidence>
<sequence>MAFVVGINLMFAFRLMGLAPGIALQNMFRFYIVHWYAAVVIFLSGLLLLLAYPAKALTNPVFYIKFSALTLGLFIAYRLPRTLNNSAKNLTNKQIKLIALCSILLWVIAVTAGRFLAYTHEVLLASRFY</sequence>
<feature type="transmembrane region" description="Helical" evidence="1">
    <location>
        <begin position="31"/>
        <end position="54"/>
    </location>
</feature>
<name>A0A381PYM9_9ZZZZ</name>
<organism evidence="3">
    <name type="scientific">marine metagenome</name>
    <dbReference type="NCBI Taxonomy" id="408172"/>
    <lineage>
        <taxon>unclassified sequences</taxon>
        <taxon>metagenomes</taxon>
        <taxon>ecological metagenomes</taxon>
    </lineage>
</organism>
<proteinExistence type="predicted"/>
<feature type="domain" description="DUF6644" evidence="2">
    <location>
        <begin position="36"/>
        <end position="118"/>
    </location>
</feature>
<reference evidence="3" key="1">
    <citation type="submission" date="2018-05" db="EMBL/GenBank/DDBJ databases">
        <authorList>
            <person name="Lanie J.A."/>
            <person name="Ng W.-L."/>
            <person name="Kazmierczak K.M."/>
            <person name="Andrzejewski T.M."/>
            <person name="Davidsen T.M."/>
            <person name="Wayne K.J."/>
            <person name="Tettelin H."/>
            <person name="Glass J.I."/>
            <person name="Rusch D."/>
            <person name="Podicherti R."/>
            <person name="Tsui H.-C.T."/>
            <person name="Winkler M.E."/>
        </authorList>
    </citation>
    <scope>NUCLEOTIDE SEQUENCE</scope>
</reference>
<keyword evidence="1" id="KW-1133">Transmembrane helix</keyword>
<dbReference type="InterPro" id="IPR046586">
    <property type="entry name" value="DUF6644"/>
</dbReference>
<feature type="transmembrane region" description="Helical" evidence="1">
    <location>
        <begin position="60"/>
        <end position="77"/>
    </location>
</feature>
<keyword evidence="1" id="KW-0812">Transmembrane</keyword>
<feature type="transmembrane region" description="Helical" evidence="1">
    <location>
        <begin position="97"/>
        <end position="117"/>
    </location>
</feature>